<dbReference type="Pfam" id="PF12999">
    <property type="entry name" value="PRKCSH-like"/>
    <property type="match status" value="1"/>
</dbReference>
<keyword evidence="6" id="KW-1185">Reference proteome</keyword>
<gene>
    <name evidence="5" type="ORF">AAF712_010460</name>
    <name evidence="4" type="ORF">AAF712_014728</name>
</gene>
<dbReference type="EMBL" id="JBBXMP010000296">
    <property type="protein sequence ID" value="KAL0058582.1"/>
    <property type="molecule type" value="Genomic_DNA"/>
</dbReference>
<accession>A0ABR2ZBI4</accession>
<proteinExistence type="predicted"/>
<dbReference type="Proteomes" id="UP001437256">
    <property type="component" value="Unassembled WGS sequence"/>
</dbReference>
<dbReference type="InterPro" id="IPR028146">
    <property type="entry name" value="PRKCSH_N"/>
</dbReference>
<name>A0ABR2ZBI4_9AGAR</name>
<feature type="domain" description="Glucosidase II beta subunit N-terminal" evidence="3">
    <location>
        <begin position="9"/>
        <end position="174"/>
    </location>
</feature>
<sequence length="430" mass="47697">MIPLLLLLSAPLSTLAAVDKTTGVSPALLPKYVPAKSGSWKCLDGSKEIRWDYVNDDSCDCPDGSDEPGTSACPNSTFYCQNVGHIGSSIRSSRVNDGVCEPECCDGSDEPTGVCPNTCKEVGETYRKKRDAELKIRKTGSKIRSTYIAFAQKEKKRLETLVETTGQEIIVREKEVARLQDIAERTESISAAALDHKKESPLYITLMEHSSALKSLQREHKKHLEREKELSAILDTLRTGYNPNYQDMAVLEAVRGWEQIAGLQHINDVGKDQADEKKEEIEKKDEVVLDEDAWTAEELEKDLDSLLNSDYVSLLLEHDDHVRTPIEGSLLFDLASYLPDSVIPQYEEIKDTVVSWLQMLGVIQGDDGNAADATRARQALTDAENALKKAENAKKDAEDDLDELFSIDGFGADGEWKKLDGLCLEKDTGE</sequence>
<feature type="signal peptide" evidence="2">
    <location>
        <begin position="1"/>
        <end position="16"/>
    </location>
</feature>
<feature type="coiled-coil region" evidence="1">
    <location>
        <begin position="206"/>
        <end position="233"/>
    </location>
</feature>
<keyword evidence="2" id="KW-0732">Signal</keyword>
<evidence type="ECO:0000256" key="1">
    <source>
        <dbReference type="SAM" id="Coils"/>
    </source>
</evidence>
<reference evidence="4 6" key="1">
    <citation type="submission" date="2024-05" db="EMBL/GenBank/DDBJ databases">
        <title>A draft genome resource for the thread blight pathogen Marasmius tenuissimus strain MS-2.</title>
        <authorList>
            <person name="Yulfo-Soto G.E."/>
            <person name="Baruah I.K."/>
            <person name="Amoako-Attah I."/>
            <person name="Bukari Y."/>
            <person name="Meinhardt L.W."/>
            <person name="Bailey B.A."/>
            <person name="Cohen S.P."/>
        </authorList>
    </citation>
    <scope>NUCLEOTIDE SEQUENCE [LARGE SCALE GENOMIC DNA]</scope>
    <source>
        <strain evidence="4 6">MS-2</strain>
    </source>
</reference>
<evidence type="ECO:0000313" key="5">
    <source>
        <dbReference type="EMBL" id="KAL0062623.1"/>
    </source>
</evidence>
<dbReference type="InterPro" id="IPR039794">
    <property type="entry name" value="Gtb1-like"/>
</dbReference>
<dbReference type="EMBL" id="JBBXMP010000100">
    <property type="protein sequence ID" value="KAL0062623.1"/>
    <property type="molecule type" value="Genomic_DNA"/>
</dbReference>
<keyword evidence="1" id="KW-0175">Coiled coil</keyword>
<protein>
    <recommendedName>
        <fullName evidence="3">Glucosidase II beta subunit N-terminal domain-containing protein</fullName>
    </recommendedName>
</protein>
<evidence type="ECO:0000256" key="2">
    <source>
        <dbReference type="SAM" id="SignalP"/>
    </source>
</evidence>
<comment type="caution">
    <text evidence="4">The sequence shown here is derived from an EMBL/GenBank/DDBJ whole genome shotgun (WGS) entry which is preliminary data.</text>
</comment>
<dbReference type="PANTHER" id="PTHR12630">
    <property type="entry name" value="N-LINKED OLIGOSACCHARIDE PROCESSING"/>
    <property type="match status" value="1"/>
</dbReference>
<evidence type="ECO:0000259" key="3">
    <source>
        <dbReference type="Pfam" id="PF12999"/>
    </source>
</evidence>
<organism evidence="4 6">
    <name type="scientific">Marasmius tenuissimus</name>
    <dbReference type="NCBI Taxonomy" id="585030"/>
    <lineage>
        <taxon>Eukaryota</taxon>
        <taxon>Fungi</taxon>
        <taxon>Dikarya</taxon>
        <taxon>Basidiomycota</taxon>
        <taxon>Agaricomycotina</taxon>
        <taxon>Agaricomycetes</taxon>
        <taxon>Agaricomycetidae</taxon>
        <taxon>Agaricales</taxon>
        <taxon>Marasmiineae</taxon>
        <taxon>Marasmiaceae</taxon>
        <taxon>Marasmius</taxon>
    </lineage>
</organism>
<evidence type="ECO:0000313" key="6">
    <source>
        <dbReference type="Proteomes" id="UP001437256"/>
    </source>
</evidence>
<dbReference type="PANTHER" id="PTHR12630:SF1">
    <property type="entry name" value="GLUCOSIDASE 2 SUBUNIT BETA"/>
    <property type="match status" value="1"/>
</dbReference>
<feature type="coiled-coil region" evidence="1">
    <location>
        <begin position="373"/>
        <end position="407"/>
    </location>
</feature>
<feature type="chain" id="PRO_5045031699" description="Glucosidase II beta subunit N-terminal domain-containing protein" evidence="2">
    <location>
        <begin position="17"/>
        <end position="430"/>
    </location>
</feature>
<evidence type="ECO:0000313" key="4">
    <source>
        <dbReference type="EMBL" id="KAL0058582.1"/>
    </source>
</evidence>